<dbReference type="EMBL" id="JABFJV010000375">
    <property type="protein sequence ID" value="NOK38861.1"/>
    <property type="molecule type" value="Genomic_DNA"/>
</dbReference>
<feature type="compositionally biased region" description="Basic and acidic residues" evidence="1">
    <location>
        <begin position="246"/>
        <end position="263"/>
    </location>
</feature>
<evidence type="ECO:0000256" key="1">
    <source>
        <dbReference type="SAM" id="MobiDB-lite"/>
    </source>
</evidence>
<dbReference type="Proteomes" id="UP000563426">
    <property type="component" value="Unassembled WGS sequence"/>
</dbReference>
<comment type="caution">
    <text evidence="2">The sequence shown here is derived from an EMBL/GenBank/DDBJ whole genome shotgun (WGS) entry which is preliminary data.</text>
</comment>
<sequence>MPDVSGSEPKAGLASLKGQAPMAIQGALGSVSQAVSTAVGDKKQALAANPPTRAASSGMPGKKGTARRGLDGGGKGGKKADKVTEGAAVETPAAEPVPEAPAPAVNAVTAPPTSGAGEGEMSQQDADRMGSAVDNMPTSDPEVSTSAGPPPTLALEGNADPAQVTAQRVKMDHAVAAAHDTGKADARKPMGENEIAPQETHETLAAKVPASGAAAGGGPAGGGGGSDAEAASIIAQEKSQGEIDAAVEKGQGDMAQEEAKEQEASAAETQRTEELAAQAESDAAAEQEAEKASAQNEVAKKRGEWSDEQQAAVDKGNTEADTKQQEADEKVESEKTQADESAGKTIAEGEEKAQKEKEAGEAKAEREKAKAKEESSGFFGWLASKAKAFFNKIKEAVKSVMKALRAAVKAAIEAAKKAAVALIEKARQAVVAAIRLAGDALIAISDVALAAFPELKAKFQGAVRQTVQDAEDTVNRIADKLKKGVTKLLDALGEFLDKALGLLEKGLLAAVDAVAAVVDSAIKAAEAVAKALGTFLALIKDIAAGPGQWISNLGAAVVDGIKNHLVKAMKAAISDWFKSKVEEVLGIPIDLMKALFTGGFNLDAIGKMAWEALKTAVPGILIQLLIEKLVAMIVPAAGAVMAIIEGVQAAWGAVSRIIAAIDSFITFLKAVKGGNAGPQFATAVAAGAVAVIDFVANWLIKRLMKPAKKVSGKLAAIAKKILAKIKKGLKKVGKKLKKFFKKAGQKLKKLKDKLFGKKKKGKDKKKDKEKDKKKEAVKRLKRARRAIAARLRKPKKGRDARSTIQRVAAQHKVSATISVGADTWQVTLKVNPDEKFSLHETDNTPAQQGALQAKTTVEDMKSEAAQADQIVAAVVPTPSKTPTESGEAKEKAKLEAIQSSPDQTLVPTKPGHLLDEPAVKGPGFDAAALKSEKGEDVLELFEEKSGKPRVLLGHSSSRPLPRGKEVIDTTGEGSARAKVVNDAETAKKIAGDTAVLRQDGRQMQNQLGAITSKLRKNIEKMRKALADGVKKKKVDPQVKDKVDRVLNGQGGLLRIVIDLDRGAAFSASDLEAAKTLLTHAIDRLKATLESQETRIEAVIREAGKDSDTVIYG</sequence>
<feature type="compositionally biased region" description="Gly residues" evidence="1">
    <location>
        <begin position="214"/>
        <end position="226"/>
    </location>
</feature>
<keyword evidence="3" id="KW-1185">Reference proteome</keyword>
<feature type="region of interest" description="Disordered" evidence="1">
    <location>
        <begin position="950"/>
        <end position="973"/>
    </location>
</feature>
<feature type="compositionally biased region" description="Basic residues" evidence="1">
    <location>
        <begin position="754"/>
        <end position="763"/>
    </location>
</feature>
<gene>
    <name evidence="2" type="ORF">HMI49_37310</name>
</gene>
<feature type="compositionally biased region" description="Low complexity" evidence="1">
    <location>
        <begin position="85"/>
        <end position="113"/>
    </location>
</feature>
<organism evidence="2 3">
    <name type="scientific">Corallococcus exercitus</name>
    <dbReference type="NCBI Taxonomy" id="2316736"/>
    <lineage>
        <taxon>Bacteria</taxon>
        <taxon>Pseudomonadati</taxon>
        <taxon>Myxococcota</taxon>
        <taxon>Myxococcia</taxon>
        <taxon>Myxococcales</taxon>
        <taxon>Cystobacterineae</taxon>
        <taxon>Myxococcaceae</taxon>
        <taxon>Corallococcus</taxon>
    </lineage>
</organism>
<feature type="region of interest" description="Disordered" evidence="1">
    <location>
        <begin position="754"/>
        <end position="779"/>
    </location>
</feature>
<name>A0A7Y4KRX3_9BACT</name>
<feature type="compositionally biased region" description="Basic and acidic residues" evidence="1">
    <location>
        <begin position="316"/>
        <end position="370"/>
    </location>
</feature>
<feature type="compositionally biased region" description="Basic and acidic residues" evidence="1">
    <location>
        <begin position="180"/>
        <end position="191"/>
    </location>
</feature>
<reference evidence="2 3" key="1">
    <citation type="submission" date="2020-05" db="EMBL/GenBank/DDBJ databases">
        <authorList>
            <person name="Whitworth D."/>
        </authorList>
    </citation>
    <scope>NUCLEOTIDE SEQUENCE [LARGE SCALE GENOMIC DNA]</scope>
    <source>
        <strain evidence="2 3">AB043B</strain>
    </source>
</reference>
<evidence type="ECO:0000313" key="2">
    <source>
        <dbReference type="EMBL" id="NOK38861.1"/>
    </source>
</evidence>
<dbReference type="AlphaFoldDB" id="A0A7Y4KRX3"/>
<accession>A0A7Y4KRX3</accession>
<feature type="compositionally biased region" description="Low complexity" evidence="1">
    <location>
        <begin position="275"/>
        <end position="297"/>
    </location>
</feature>
<feature type="region of interest" description="Disordered" evidence="1">
    <location>
        <begin position="29"/>
        <end position="370"/>
    </location>
</feature>
<evidence type="ECO:0000313" key="3">
    <source>
        <dbReference type="Proteomes" id="UP000563426"/>
    </source>
</evidence>
<feature type="compositionally biased region" description="Basic and acidic residues" evidence="1">
    <location>
        <begin position="764"/>
        <end position="778"/>
    </location>
</feature>
<feature type="compositionally biased region" description="Polar residues" evidence="1">
    <location>
        <begin position="136"/>
        <end position="147"/>
    </location>
</feature>
<proteinExistence type="predicted"/>
<protein>
    <submittedName>
        <fullName evidence="2">Uncharacterized protein</fullName>
    </submittedName>
</protein>